<dbReference type="PANTHER" id="PTHR10498:SF10">
    <property type="entry name" value="PALM2 AND AKAP2 FUSION-RELATED"/>
    <property type="match status" value="1"/>
</dbReference>
<reference evidence="8" key="2">
    <citation type="submission" date="2025-08" db="UniProtKB">
        <authorList>
            <consortium name="Ensembl"/>
        </authorList>
    </citation>
    <scope>IDENTIFICATION</scope>
</reference>
<evidence type="ECO:0000256" key="2">
    <source>
        <dbReference type="ARBA" id="ARBA00022475"/>
    </source>
</evidence>
<name>A0A665TYL0_ECHNA</name>
<keyword evidence="4 7" id="KW-0175">Coiled coil</keyword>
<evidence type="ECO:0000313" key="9">
    <source>
        <dbReference type="Proteomes" id="UP000472264"/>
    </source>
</evidence>
<keyword evidence="9" id="KW-1185">Reference proteome</keyword>
<evidence type="ECO:0000313" key="8">
    <source>
        <dbReference type="Ensembl" id="ENSENLP00000012332.1"/>
    </source>
</evidence>
<sequence length="183" mass="21121">MSCEEAQLHKERLQALAEKRKRQAEIEDKRSQLDDLVLQLQHLKSKAMRERWLLQGMGVEEEEARRKQLEQDEEQGKKLEDMIHRLESEIGALESEESQISAKEQVLRERLKETERSIEDLQKSLMTQDGDATCCMSAPLSDCTEPDPDHLILATQSRTSPPASGEHNIPRPELLTWLHKMKA</sequence>
<dbReference type="PANTHER" id="PTHR10498">
    <property type="entry name" value="PARALEMMIN-RELATED"/>
    <property type="match status" value="1"/>
</dbReference>
<dbReference type="GO" id="GO:0005886">
    <property type="term" value="C:plasma membrane"/>
    <property type="evidence" value="ECO:0007669"/>
    <property type="project" value="UniProtKB-SubCell"/>
</dbReference>
<evidence type="ECO:0000256" key="7">
    <source>
        <dbReference type="SAM" id="Coils"/>
    </source>
</evidence>
<dbReference type="InterPro" id="IPR004965">
    <property type="entry name" value="Paralemmin"/>
</dbReference>
<dbReference type="InParanoid" id="A0A665TYL0"/>
<organism evidence="8 9">
    <name type="scientific">Echeneis naucrates</name>
    <name type="common">Live sharksucker</name>
    <dbReference type="NCBI Taxonomy" id="173247"/>
    <lineage>
        <taxon>Eukaryota</taxon>
        <taxon>Metazoa</taxon>
        <taxon>Chordata</taxon>
        <taxon>Craniata</taxon>
        <taxon>Vertebrata</taxon>
        <taxon>Euteleostomi</taxon>
        <taxon>Actinopterygii</taxon>
        <taxon>Neopterygii</taxon>
        <taxon>Teleostei</taxon>
        <taxon>Neoteleostei</taxon>
        <taxon>Acanthomorphata</taxon>
        <taxon>Carangaria</taxon>
        <taxon>Carangiformes</taxon>
        <taxon>Echeneidae</taxon>
        <taxon>Echeneis</taxon>
    </lineage>
</organism>
<comment type="subcellular location">
    <subcellularLocation>
        <location evidence="1">Cell membrane</location>
        <topology evidence="1">Lipid-anchor</topology>
        <orientation evidence="1">Cytoplasmic side</orientation>
    </subcellularLocation>
</comment>
<evidence type="ECO:0000256" key="5">
    <source>
        <dbReference type="ARBA" id="ARBA00023136"/>
    </source>
</evidence>
<evidence type="ECO:0000256" key="3">
    <source>
        <dbReference type="ARBA" id="ARBA00022553"/>
    </source>
</evidence>
<dbReference type="Ensembl" id="ENSENLT00000012847.1">
    <property type="protein sequence ID" value="ENSENLP00000012332.1"/>
    <property type="gene ID" value="ENSENLG00000005901.1"/>
</dbReference>
<dbReference type="OMA" id="NIHLHRE"/>
<keyword evidence="2" id="KW-1003">Cell membrane</keyword>
<evidence type="ECO:0000256" key="4">
    <source>
        <dbReference type="ARBA" id="ARBA00023054"/>
    </source>
</evidence>
<dbReference type="Proteomes" id="UP000472264">
    <property type="component" value="Chromosome 12"/>
</dbReference>
<keyword evidence="3" id="KW-0597">Phosphoprotein</keyword>
<protein>
    <submittedName>
        <fullName evidence="8">Uncharacterized protein</fullName>
    </submittedName>
</protein>
<evidence type="ECO:0000256" key="1">
    <source>
        <dbReference type="ARBA" id="ARBA00004342"/>
    </source>
</evidence>
<reference evidence="8" key="3">
    <citation type="submission" date="2025-09" db="UniProtKB">
        <authorList>
            <consortium name="Ensembl"/>
        </authorList>
    </citation>
    <scope>IDENTIFICATION</scope>
</reference>
<feature type="coiled-coil region" evidence="7">
    <location>
        <begin position="3"/>
        <end position="124"/>
    </location>
</feature>
<keyword evidence="6" id="KW-0449">Lipoprotein</keyword>
<dbReference type="GO" id="GO:0008360">
    <property type="term" value="P:regulation of cell shape"/>
    <property type="evidence" value="ECO:0007669"/>
    <property type="project" value="InterPro"/>
</dbReference>
<proteinExistence type="predicted"/>
<dbReference type="AlphaFoldDB" id="A0A665TYL0"/>
<reference evidence="8" key="1">
    <citation type="submission" date="2021-04" db="EMBL/GenBank/DDBJ databases">
        <authorList>
            <consortium name="Wellcome Sanger Institute Data Sharing"/>
        </authorList>
    </citation>
    <scope>NUCLEOTIDE SEQUENCE [LARGE SCALE GENOMIC DNA]</scope>
</reference>
<dbReference type="Pfam" id="PF03285">
    <property type="entry name" value="Paralemmin"/>
    <property type="match status" value="1"/>
</dbReference>
<accession>A0A665TYL0</accession>
<evidence type="ECO:0000256" key="6">
    <source>
        <dbReference type="ARBA" id="ARBA00023288"/>
    </source>
</evidence>
<keyword evidence="5" id="KW-0472">Membrane</keyword>